<dbReference type="Gene3D" id="3.40.30.10">
    <property type="entry name" value="Glutaredoxin"/>
    <property type="match status" value="1"/>
</dbReference>
<feature type="domain" description="Thioredoxin" evidence="1">
    <location>
        <begin position="7"/>
        <end position="65"/>
    </location>
</feature>
<dbReference type="SUPFAM" id="SSF52833">
    <property type="entry name" value="Thioredoxin-like"/>
    <property type="match status" value="1"/>
</dbReference>
<accession>A0ABY5E514</accession>
<dbReference type="CDD" id="cd02947">
    <property type="entry name" value="TRX_family"/>
    <property type="match status" value="1"/>
</dbReference>
<dbReference type="Pfam" id="PF00085">
    <property type="entry name" value="Thioredoxin"/>
    <property type="match status" value="1"/>
</dbReference>
<keyword evidence="3" id="KW-1185">Reference proteome</keyword>
<evidence type="ECO:0000313" key="2">
    <source>
        <dbReference type="EMBL" id="UTJ07249.1"/>
    </source>
</evidence>
<dbReference type="InterPro" id="IPR036249">
    <property type="entry name" value="Thioredoxin-like_sf"/>
</dbReference>
<evidence type="ECO:0000313" key="3">
    <source>
        <dbReference type="Proteomes" id="UP001060012"/>
    </source>
</evidence>
<proteinExistence type="predicted"/>
<gene>
    <name evidence="2" type="ORF">NJU99_03930</name>
</gene>
<sequence length="68" mass="7825">MTKYATSTKPKDIYIYKVDVTKQKATTKRFKAFGVPTLVYLEDGMEVGRHSGVLSVEELEETVKEYFE</sequence>
<evidence type="ECO:0000259" key="1">
    <source>
        <dbReference type="Pfam" id="PF00085"/>
    </source>
</evidence>
<reference evidence="2" key="1">
    <citation type="submission" date="2022-07" db="EMBL/GenBank/DDBJ databases">
        <title>Arcobacter roscoffensis sp. nov., a marine bacterium isolated from coastal seawater collected from Roscoff, France.</title>
        <authorList>
            <person name="Pascual J."/>
            <person name="Lepeaux C."/>
            <person name="Methner A."/>
            <person name="Overmann J."/>
        </authorList>
    </citation>
    <scope>NUCLEOTIDE SEQUENCE</scope>
    <source>
        <strain evidence="2">ARW1-2F2</strain>
    </source>
</reference>
<protein>
    <submittedName>
        <fullName evidence="2">Thioredoxin family protein</fullName>
    </submittedName>
</protein>
<dbReference type="EMBL" id="CP100595">
    <property type="protein sequence ID" value="UTJ07249.1"/>
    <property type="molecule type" value="Genomic_DNA"/>
</dbReference>
<dbReference type="Proteomes" id="UP001060012">
    <property type="component" value="Chromosome"/>
</dbReference>
<organism evidence="2 3">
    <name type="scientific">Arcobacter roscoffensis</name>
    <dbReference type="NCBI Taxonomy" id="2961520"/>
    <lineage>
        <taxon>Bacteria</taxon>
        <taxon>Pseudomonadati</taxon>
        <taxon>Campylobacterota</taxon>
        <taxon>Epsilonproteobacteria</taxon>
        <taxon>Campylobacterales</taxon>
        <taxon>Arcobacteraceae</taxon>
        <taxon>Arcobacter</taxon>
    </lineage>
</organism>
<dbReference type="InterPro" id="IPR013766">
    <property type="entry name" value="Thioredoxin_domain"/>
</dbReference>
<name>A0ABY5E514_9BACT</name>